<reference evidence="2" key="1">
    <citation type="journal article" date="2008" name="ISME J.">
        <title>Genomic patterns of recombination, clonal divergence and environment in marine microbial populations.</title>
        <authorList>
            <person name="Konstantinidis K.T."/>
            <person name="Delong E.F."/>
        </authorList>
    </citation>
    <scope>NUCLEOTIDE SEQUENCE</scope>
</reference>
<accession>B3TB51</accession>
<organism evidence="2">
    <name type="scientific">uncultured marine microorganism HF4000_APKG8K5</name>
    <dbReference type="NCBI Taxonomy" id="455555"/>
    <lineage>
        <taxon>unclassified sequences</taxon>
        <taxon>environmental samples</taxon>
    </lineage>
</organism>
<evidence type="ECO:0000313" key="2">
    <source>
        <dbReference type="EMBL" id="ABZ09816.1"/>
    </source>
</evidence>
<evidence type="ECO:0000256" key="1">
    <source>
        <dbReference type="SAM" id="MobiDB-lite"/>
    </source>
</evidence>
<dbReference type="AlphaFoldDB" id="B3TB51"/>
<proteinExistence type="predicted"/>
<dbReference type="EMBL" id="EU016658">
    <property type="protein sequence ID" value="ABZ09816.1"/>
    <property type="molecule type" value="Genomic_DNA"/>
</dbReference>
<feature type="region of interest" description="Disordered" evidence="1">
    <location>
        <begin position="76"/>
        <end position="143"/>
    </location>
</feature>
<gene>
    <name evidence="2" type="ORF">ALOHA_HF4000APKG8K5ctg1g29</name>
</gene>
<name>B3TB51_9ZZZZ</name>
<feature type="compositionally biased region" description="Gly residues" evidence="1">
    <location>
        <begin position="101"/>
        <end position="110"/>
    </location>
</feature>
<sequence length="159" mass="16881">MWNVKSGTDPPRPQLLAGERSVFLLPGDDPALQMARTLQGAEIGGYVAGADAQFIEARFHLFQRGALQYHHGPASSAFPDLNTGARRHNGGSGGRKSRGLGDPGEFGEGFGDADSHAVIGAARSRPKDHGNGNSRHHYAMAGSHTCSLPPTIMRLFPVK</sequence>
<protein>
    <submittedName>
        <fullName evidence="2">Uncharacterized protein</fullName>
    </submittedName>
</protein>